<sequence length="73" mass="8002">DSWTPIKRMGLRRTAATAALFNGKIYAVGGSALDRLERYDPKSDTWTTLSSMKISRYCAHLAASCGKLFVFAG</sequence>
<evidence type="ECO:0000313" key="4">
    <source>
        <dbReference type="Proteomes" id="UP001432027"/>
    </source>
</evidence>
<dbReference type="SUPFAM" id="SSF117281">
    <property type="entry name" value="Kelch motif"/>
    <property type="match status" value="1"/>
</dbReference>
<feature type="non-terminal residue" evidence="3">
    <location>
        <position position="1"/>
    </location>
</feature>
<proteinExistence type="predicted"/>
<gene>
    <name evidence="3" type="ORF">PENTCL1PPCAC_20719</name>
</gene>
<name>A0AAV5TX55_9BILA</name>
<dbReference type="SMART" id="SM00612">
    <property type="entry name" value="Kelch"/>
    <property type="match status" value="1"/>
</dbReference>
<dbReference type="EMBL" id="BTSX01000005">
    <property type="protein sequence ID" value="GMS98544.1"/>
    <property type="molecule type" value="Genomic_DNA"/>
</dbReference>
<dbReference type="InterPro" id="IPR015915">
    <property type="entry name" value="Kelch-typ_b-propeller"/>
</dbReference>
<comment type="caution">
    <text evidence="3">The sequence shown here is derived from an EMBL/GenBank/DDBJ whole genome shotgun (WGS) entry which is preliminary data.</text>
</comment>
<dbReference type="PANTHER" id="PTHR46344:SF27">
    <property type="entry name" value="KELCH REPEAT SUPERFAMILY PROTEIN"/>
    <property type="match status" value="1"/>
</dbReference>
<keyword evidence="4" id="KW-1185">Reference proteome</keyword>
<keyword evidence="2" id="KW-0677">Repeat</keyword>
<dbReference type="PANTHER" id="PTHR46344">
    <property type="entry name" value="OS02G0202900 PROTEIN"/>
    <property type="match status" value="1"/>
</dbReference>
<dbReference type="AlphaFoldDB" id="A0AAV5TX55"/>
<dbReference type="Proteomes" id="UP001432027">
    <property type="component" value="Unassembled WGS sequence"/>
</dbReference>
<organism evidence="3 4">
    <name type="scientific">Pristionchus entomophagus</name>
    <dbReference type="NCBI Taxonomy" id="358040"/>
    <lineage>
        <taxon>Eukaryota</taxon>
        <taxon>Metazoa</taxon>
        <taxon>Ecdysozoa</taxon>
        <taxon>Nematoda</taxon>
        <taxon>Chromadorea</taxon>
        <taxon>Rhabditida</taxon>
        <taxon>Rhabditina</taxon>
        <taxon>Diplogasteromorpha</taxon>
        <taxon>Diplogasteroidea</taxon>
        <taxon>Neodiplogasteridae</taxon>
        <taxon>Pristionchus</taxon>
    </lineage>
</organism>
<evidence type="ECO:0000256" key="1">
    <source>
        <dbReference type="ARBA" id="ARBA00022441"/>
    </source>
</evidence>
<protein>
    <submittedName>
        <fullName evidence="3">Uncharacterized protein</fullName>
    </submittedName>
</protein>
<dbReference type="InterPro" id="IPR006652">
    <property type="entry name" value="Kelch_1"/>
</dbReference>
<feature type="non-terminal residue" evidence="3">
    <location>
        <position position="73"/>
    </location>
</feature>
<reference evidence="3" key="1">
    <citation type="submission" date="2023-10" db="EMBL/GenBank/DDBJ databases">
        <title>Genome assembly of Pristionchus species.</title>
        <authorList>
            <person name="Yoshida K."/>
            <person name="Sommer R.J."/>
        </authorList>
    </citation>
    <scope>NUCLEOTIDE SEQUENCE</scope>
    <source>
        <strain evidence="3">RS0144</strain>
    </source>
</reference>
<evidence type="ECO:0000256" key="2">
    <source>
        <dbReference type="ARBA" id="ARBA00022737"/>
    </source>
</evidence>
<evidence type="ECO:0000313" key="3">
    <source>
        <dbReference type="EMBL" id="GMS98544.1"/>
    </source>
</evidence>
<keyword evidence="1" id="KW-0880">Kelch repeat</keyword>
<dbReference type="Gene3D" id="2.120.10.80">
    <property type="entry name" value="Kelch-type beta propeller"/>
    <property type="match status" value="1"/>
</dbReference>
<accession>A0AAV5TX55</accession>
<dbReference type="Pfam" id="PF01344">
    <property type="entry name" value="Kelch_1"/>
    <property type="match status" value="1"/>
</dbReference>